<dbReference type="GO" id="GO:0006260">
    <property type="term" value="P:DNA replication"/>
    <property type="evidence" value="ECO:0007669"/>
    <property type="project" value="InterPro"/>
</dbReference>
<keyword evidence="7 9" id="KW-0539">Nucleus</keyword>
<dbReference type="CDD" id="cd22999">
    <property type="entry name" value="SAP_SLX4"/>
    <property type="match status" value="1"/>
</dbReference>
<dbReference type="GO" id="GO:0033557">
    <property type="term" value="C:Slx1-Slx4 complex"/>
    <property type="evidence" value="ECO:0007669"/>
    <property type="project" value="UniProtKB-UniRule"/>
</dbReference>
<dbReference type="AlphaFoldDB" id="A0AAN6VNA3"/>
<accession>A0AAN6VNA3</accession>
<feature type="region of interest" description="Disordered" evidence="10">
    <location>
        <begin position="76"/>
        <end position="212"/>
    </location>
</feature>
<evidence type="ECO:0000256" key="3">
    <source>
        <dbReference type="ARBA" id="ARBA00022553"/>
    </source>
</evidence>
<gene>
    <name evidence="9" type="primary">SLX4</name>
    <name evidence="11" type="ORF">C8A00DRAFT_42583</name>
</gene>
<feature type="region of interest" description="Disordered" evidence="10">
    <location>
        <begin position="301"/>
        <end position="399"/>
    </location>
</feature>
<evidence type="ECO:0000256" key="9">
    <source>
        <dbReference type="HAMAP-Rule" id="MF_03110"/>
    </source>
</evidence>
<protein>
    <recommendedName>
        <fullName evidence="8 9">Structure-specific endonuclease subunit SLX4</fullName>
    </recommendedName>
</protein>
<reference evidence="11" key="1">
    <citation type="journal article" date="2023" name="Mol. Phylogenet. Evol.">
        <title>Genome-scale phylogeny and comparative genomics of the fungal order Sordariales.</title>
        <authorList>
            <person name="Hensen N."/>
            <person name="Bonometti L."/>
            <person name="Westerberg I."/>
            <person name="Brannstrom I.O."/>
            <person name="Guillou S."/>
            <person name="Cros-Aarteil S."/>
            <person name="Calhoun S."/>
            <person name="Haridas S."/>
            <person name="Kuo A."/>
            <person name="Mondo S."/>
            <person name="Pangilinan J."/>
            <person name="Riley R."/>
            <person name="LaButti K."/>
            <person name="Andreopoulos B."/>
            <person name="Lipzen A."/>
            <person name="Chen C."/>
            <person name="Yan M."/>
            <person name="Daum C."/>
            <person name="Ng V."/>
            <person name="Clum A."/>
            <person name="Steindorff A."/>
            <person name="Ohm R.A."/>
            <person name="Martin F."/>
            <person name="Silar P."/>
            <person name="Natvig D.O."/>
            <person name="Lalanne C."/>
            <person name="Gautier V."/>
            <person name="Ament-Velasquez S.L."/>
            <person name="Kruys A."/>
            <person name="Hutchinson M.I."/>
            <person name="Powell A.J."/>
            <person name="Barry K."/>
            <person name="Miller A.N."/>
            <person name="Grigoriev I.V."/>
            <person name="Debuchy R."/>
            <person name="Gladieux P."/>
            <person name="Hiltunen Thoren M."/>
            <person name="Johannesson H."/>
        </authorList>
    </citation>
    <scope>NUCLEOTIDE SEQUENCE</scope>
    <source>
        <strain evidence="11">CBS 538.74</strain>
    </source>
</reference>
<evidence type="ECO:0000256" key="7">
    <source>
        <dbReference type="ARBA" id="ARBA00023242"/>
    </source>
</evidence>
<feature type="compositionally biased region" description="Pro residues" evidence="10">
    <location>
        <begin position="196"/>
        <end position="206"/>
    </location>
</feature>
<dbReference type="GO" id="GO:0017108">
    <property type="term" value="F:5'-flap endonuclease activity"/>
    <property type="evidence" value="ECO:0007669"/>
    <property type="project" value="InterPro"/>
</dbReference>
<evidence type="ECO:0000313" key="12">
    <source>
        <dbReference type="Proteomes" id="UP001302745"/>
    </source>
</evidence>
<keyword evidence="3 9" id="KW-0597">Phosphoprotein</keyword>
<dbReference type="Pfam" id="PF09494">
    <property type="entry name" value="Slx4"/>
    <property type="match status" value="1"/>
</dbReference>
<reference evidence="11" key="2">
    <citation type="submission" date="2023-05" db="EMBL/GenBank/DDBJ databases">
        <authorList>
            <consortium name="Lawrence Berkeley National Laboratory"/>
            <person name="Steindorff A."/>
            <person name="Hensen N."/>
            <person name="Bonometti L."/>
            <person name="Westerberg I."/>
            <person name="Brannstrom I.O."/>
            <person name="Guillou S."/>
            <person name="Cros-Aarteil S."/>
            <person name="Calhoun S."/>
            <person name="Haridas S."/>
            <person name="Kuo A."/>
            <person name="Mondo S."/>
            <person name="Pangilinan J."/>
            <person name="Riley R."/>
            <person name="Labutti K."/>
            <person name="Andreopoulos B."/>
            <person name="Lipzen A."/>
            <person name="Chen C."/>
            <person name="Yanf M."/>
            <person name="Daum C."/>
            <person name="Ng V."/>
            <person name="Clum A."/>
            <person name="Ohm R."/>
            <person name="Martin F."/>
            <person name="Silar P."/>
            <person name="Natvig D."/>
            <person name="Lalanne C."/>
            <person name="Gautier V."/>
            <person name="Ament-Velasquez S.L."/>
            <person name="Kruys A."/>
            <person name="Hutchinson M.I."/>
            <person name="Powell A.J."/>
            <person name="Barry K."/>
            <person name="Miller A.N."/>
            <person name="Grigoriev I.V."/>
            <person name="Debuchy R."/>
            <person name="Gladieux P."/>
            <person name="Thoren M.H."/>
            <person name="Johannesson H."/>
        </authorList>
    </citation>
    <scope>NUCLEOTIDE SEQUENCE</scope>
    <source>
        <strain evidence="11">CBS 538.74</strain>
    </source>
</reference>
<keyword evidence="11" id="KW-0255">Endonuclease</keyword>
<dbReference type="InterPro" id="IPR018574">
    <property type="entry name" value="Structure-sp_endonuc_su_Slx4"/>
</dbReference>
<proteinExistence type="inferred from homology"/>
<comment type="function">
    <text evidence="9">Regulatory subunit of the SLX1-SLX4 structure-specific endonuclease that resolves DNA secondary structures generated during DNA repair and recombination. Has endonuclease activity towards branched DNA substrates, introducing single-strand cuts in duplex DNA close to junctions with ss-DNA.</text>
</comment>
<comment type="subcellular location">
    <subcellularLocation>
        <location evidence="1 9">Nucleus</location>
    </subcellularLocation>
</comment>
<dbReference type="GO" id="GO:0006310">
    <property type="term" value="P:DNA recombination"/>
    <property type="evidence" value="ECO:0007669"/>
    <property type="project" value="UniProtKB-UniRule"/>
</dbReference>
<dbReference type="GO" id="GO:0003677">
    <property type="term" value="F:DNA binding"/>
    <property type="evidence" value="ECO:0007669"/>
    <property type="project" value="InterPro"/>
</dbReference>
<evidence type="ECO:0000256" key="2">
    <source>
        <dbReference type="ARBA" id="ARBA00006661"/>
    </source>
</evidence>
<evidence type="ECO:0000256" key="10">
    <source>
        <dbReference type="SAM" id="MobiDB-lite"/>
    </source>
</evidence>
<dbReference type="InterPro" id="IPR027784">
    <property type="entry name" value="Slx4_ascomycetes"/>
</dbReference>
<evidence type="ECO:0000256" key="1">
    <source>
        <dbReference type="ARBA" id="ARBA00004123"/>
    </source>
</evidence>
<comment type="PTM">
    <text evidence="9">Phosphorylated in response to DNA damage.</text>
</comment>
<keyword evidence="11" id="KW-0378">Hydrolase</keyword>
<keyword evidence="5 9" id="KW-0233">DNA recombination</keyword>
<evidence type="ECO:0000256" key="8">
    <source>
        <dbReference type="ARBA" id="ARBA00029496"/>
    </source>
</evidence>
<keyword evidence="12" id="KW-1185">Reference proteome</keyword>
<feature type="region of interest" description="Disordered" evidence="10">
    <location>
        <begin position="557"/>
        <end position="591"/>
    </location>
</feature>
<feature type="region of interest" description="Disordered" evidence="10">
    <location>
        <begin position="652"/>
        <end position="865"/>
    </location>
</feature>
<feature type="compositionally biased region" description="Polar residues" evidence="10">
    <location>
        <begin position="660"/>
        <end position="674"/>
    </location>
</feature>
<dbReference type="HAMAP" id="MF_03110">
    <property type="entry name" value="Endonuc_su_Slx4"/>
    <property type="match status" value="1"/>
</dbReference>
<evidence type="ECO:0000256" key="4">
    <source>
        <dbReference type="ARBA" id="ARBA00022763"/>
    </source>
</evidence>
<comment type="subunit">
    <text evidence="9">Forms a heterodimer with SLX1.</text>
</comment>
<evidence type="ECO:0000256" key="5">
    <source>
        <dbReference type="ARBA" id="ARBA00023172"/>
    </source>
</evidence>
<keyword evidence="4 9" id="KW-0227">DNA damage</keyword>
<name>A0AAN6VNA3_9PEZI</name>
<keyword evidence="11" id="KW-0540">Nuclease</keyword>
<keyword evidence="6 9" id="KW-0234">DNA repair</keyword>
<dbReference type="Proteomes" id="UP001302745">
    <property type="component" value="Unassembled WGS sequence"/>
</dbReference>
<dbReference type="SMART" id="SM00384">
    <property type="entry name" value="AT_hook"/>
    <property type="match status" value="3"/>
</dbReference>
<feature type="compositionally biased region" description="Basic residues" evidence="10">
    <location>
        <begin position="376"/>
        <end position="390"/>
    </location>
</feature>
<comment type="similarity">
    <text evidence="2 9">Belongs to the SLX4 family.</text>
</comment>
<sequence>MAHHGSVVIISSSPEFPSICDLLPKATQKPQLRSGSNAALIPDDALSAFTSAASIWQSSRLCQTEDDGTLEAELFQSTTSKKPRAAKTTALSPELPEVRANPGPVAEKGKPKAAKTTTSRKKKAEEPKSHDATDDSLKEAPAIEGPPKKPARKPRATKDPAMAQTTLPKGKVTKPAGKGTHPKKKKTETVSKHFTPPVPAPAPPPELIAEPLENEPVILEPAMRRRMDWTPPRESVPTYCIADSSTMEDPPSGPGPAQGHVFETLQDTYGRNADADVHVNTALPLATADVLGKRKLLEMVAPTGNKQTTPEASPTKPKAVKKKPRTITELATAAYRQPEAEDTSADKSKQDSLLGYLETTGGRAEPPGRAAPVKGKGSRRPAKPKPKVTKKKEQPAKQLLLSPTSAMRQVAKQDFVFGTASQLATENDPELLRALHEAMKLSNQPDSNPFVSPNPVNSNLAIRKRQGTGLWAAGARCDDGNLLNMEVLDLTRSSPLPLAHILPKASFAAQEAAVPRPAYEMPSIEIEMSDDSWDLNNSPPVSHPQQLLPPTLRLANQTIQPDDDSPLAYERPQTPTQEPDFEPPPSNQEHHQLLLSQSNSPRQDNPALPPRPSFELYTDARLAKEVASYGFKAVKKRTAIIALLNQCWESRNKPRLGGKTAQTTMSTSSANHAASPSRPRGRPRKNSVTPAADVVEPAAPSGRGRKKTASVTDVESEPAQVEKRPRGRPRKNSAASASDIAELPAPAKRGRKKATPVSQGEIEAPEVEKRPRGRPKKDATAPPAKRTVKAKVAASPRRAKSPPKPPAPVPATPKRRKATPKPILEIPDSDSEDPFASSPTSSPEKQDDIFSSPPAMDLSVTEDTETSLIASPTNQQVTLFRYITQAVVSAPRTTDPANPSWHEKMLMYDPIILEDLAAWLNAGQLDRVGFDGEVAPGDVKRWCESQSVCCLWRVNLRGKERKRL</sequence>
<evidence type="ECO:0000313" key="11">
    <source>
        <dbReference type="EMBL" id="KAK4154708.1"/>
    </source>
</evidence>
<evidence type="ECO:0000256" key="6">
    <source>
        <dbReference type="ARBA" id="ARBA00023204"/>
    </source>
</evidence>
<organism evidence="11 12">
    <name type="scientific">Chaetomidium leptoderma</name>
    <dbReference type="NCBI Taxonomy" id="669021"/>
    <lineage>
        <taxon>Eukaryota</taxon>
        <taxon>Fungi</taxon>
        <taxon>Dikarya</taxon>
        <taxon>Ascomycota</taxon>
        <taxon>Pezizomycotina</taxon>
        <taxon>Sordariomycetes</taxon>
        <taxon>Sordariomycetidae</taxon>
        <taxon>Sordariales</taxon>
        <taxon>Chaetomiaceae</taxon>
        <taxon>Chaetomidium</taxon>
    </lineage>
</organism>
<dbReference type="InterPro" id="IPR017956">
    <property type="entry name" value="AT_hook_DNA-bd_motif"/>
</dbReference>
<dbReference type="EMBL" id="MU856905">
    <property type="protein sequence ID" value="KAK4154708.1"/>
    <property type="molecule type" value="Genomic_DNA"/>
</dbReference>
<feature type="compositionally biased region" description="Pro residues" evidence="10">
    <location>
        <begin position="802"/>
        <end position="811"/>
    </location>
</feature>
<feature type="compositionally biased region" description="Basic and acidic residues" evidence="10">
    <location>
        <begin position="123"/>
        <end position="138"/>
    </location>
</feature>
<dbReference type="GO" id="GO:0006281">
    <property type="term" value="P:DNA repair"/>
    <property type="evidence" value="ECO:0007669"/>
    <property type="project" value="UniProtKB-UniRule"/>
</dbReference>
<dbReference type="PRINTS" id="PR00929">
    <property type="entry name" value="ATHOOK"/>
</dbReference>
<comment type="caution">
    <text evidence="11">The sequence shown here is derived from an EMBL/GenBank/DDBJ whole genome shotgun (WGS) entry which is preliminary data.</text>
</comment>
<feature type="region of interest" description="Disordered" evidence="10">
    <location>
        <begin position="228"/>
        <end position="260"/>
    </location>
</feature>